<dbReference type="AlphaFoldDB" id="A0A645EC58"/>
<protein>
    <submittedName>
        <fullName evidence="1">Uncharacterized protein</fullName>
    </submittedName>
</protein>
<gene>
    <name evidence="1" type="ORF">SDC9_146111</name>
</gene>
<accession>A0A645EC58</accession>
<evidence type="ECO:0000313" key="1">
    <source>
        <dbReference type="EMBL" id="MPM98921.1"/>
    </source>
</evidence>
<organism evidence="1">
    <name type="scientific">bioreactor metagenome</name>
    <dbReference type="NCBI Taxonomy" id="1076179"/>
    <lineage>
        <taxon>unclassified sequences</taxon>
        <taxon>metagenomes</taxon>
        <taxon>ecological metagenomes</taxon>
    </lineage>
</organism>
<dbReference type="AntiFam" id="ANF00280">
    <property type="entry name" value="Spurious ORF (shadow ORF of PyrG)"/>
</dbReference>
<proteinExistence type="predicted"/>
<dbReference type="EMBL" id="VSSQ01045042">
    <property type="protein sequence ID" value="MPM98921.1"/>
    <property type="molecule type" value="Genomic_DNA"/>
</dbReference>
<name>A0A645EC58_9ZZZZ</name>
<reference evidence="1" key="1">
    <citation type="submission" date="2019-08" db="EMBL/GenBank/DDBJ databases">
        <authorList>
            <person name="Kucharzyk K."/>
            <person name="Murdoch R.W."/>
            <person name="Higgins S."/>
            <person name="Loffler F."/>
        </authorList>
    </citation>
    <scope>NUCLEOTIDE SEQUENCE</scope>
</reference>
<comment type="caution">
    <text evidence="1">The sequence shown here is derived from an EMBL/GenBank/DDBJ whole genome shotgun (WGS) entry which is preliminary data.</text>
</comment>
<sequence>MAEVKVGFGSVVRHKNLTMLVGAHCPRINVDVRIKFLDCYLKAALLEQSAKGSRGDPLPKAGYNASCYKNILRFHTSRLRKNISQL</sequence>